<name>A0A557RE66_9GAMM</name>
<reference evidence="1 2" key="1">
    <citation type="submission" date="2019-07" db="EMBL/GenBank/DDBJ databases">
        <title>Reclasification of Spiribacter aquaticus.</title>
        <authorList>
            <person name="Leon M.J."/>
            <person name="Sanchez-Porro C."/>
            <person name="Ventosa A."/>
        </authorList>
    </citation>
    <scope>NUCLEOTIDE SEQUENCE [LARGE SCALE GENOMIC DNA]</scope>
    <source>
        <strain evidence="1 2">SP30</strain>
    </source>
</reference>
<protein>
    <submittedName>
        <fullName evidence="1">AlpA family phage regulatory protein</fullName>
    </submittedName>
</protein>
<dbReference type="EMBL" id="VMKP01000005">
    <property type="protein sequence ID" value="TVO63452.1"/>
    <property type="molecule type" value="Genomic_DNA"/>
</dbReference>
<evidence type="ECO:0000313" key="1">
    <source>
        <dbReference type="EMBL" id="TVO63452.1"/>
    </source>
</evidence>
<dbReference type="Proteomes" id="UP000316688">
    <property type="component" value="Unassembled WGS sequence"/>
</dbReference>
<accession>A0A557RE66</accession>
<keyword evidence="2" id="KW-1185">Reference proteome</keyword>
<comment type="caution">
    <text evidence="1">The sequence shown here is derived from an EMBL/GenBank/DDBJ whole genome shotgun (WGS) entry which is preliminary data.</text>
</comment>
<dbReference type="RefSeq" id="WP_144348467.1">
    <property type="nucleotide sequence ID" value="NZ_VMKP01000005.1"/>
</dbReference>
<proteinExistence type="predicted"/>
<evidence type="ECO:0000313" key="2">
    <source>
        <dbReference type="Proteomes" id="UP000316688"/>
    </source>
</evidence>
<sequence>MTEERFLTDIEVANRYSVSRITPWVWARRDCFPKPVRISSGTTRWRLSELEAYEEDLPGAD</sequence>
<dbReference type="AlphaFoldDB" id="A0A557RE66"/>
<organism evidence="1 2">
    <name type="scientific">Spiribacter aquaticus</name>
    <dbReference type="NCBI Taxonomy" id="1935996"/>
    <lineage>
        <taxon>Bacteria</taxon>
        <taxon>Pseudomonadati</taxon>
        <taxon>Pseudomonadota</taxon>
        <taxon>Gammaproteobacteria</taxon>
        <taxon>Chromatiales</taxon>
        <taxon>Ectothiorhodospiraceae</taxon>
        <taxon>Spiribacter</taxon>
    </lineage>
</organism>
<gene>
    <name evidence="1" type="ORF">FPL11_09925</name>
</gene>